<evidence type="ECO:0000313" key="1">
    <source>
        <dbReference type="EMBL" id="CAA2109636.1"/>
    </source>
</evidence>
<reference evidence="1" key="1">
    <citation type="submission" date="2019-12" db="EMBL/GenBank/DDBJ databases">
        <authorList>
            <person name="Cremers G."/>
        </authorList>
    </citation>
    <scope>NUCLEOTIDE SEQUENCE</scope>
    <source>
        <strain evidence="1">Vvax</strain>
    </source>
</reference>
<dbReference type="EMBL" id="LR743508">
    <property type="protein sequence ID" value="CAA2109636.1"/>
    <property type="molecule type" value="Genomic_DNA"/>
</dbReference>
<sequence>MNSLQLSSAPWRTANMAALRARAGGVARYRPFGEAPDRAAPLDDRDTDFLALLKAFRRSGGLATGDEIAARQASGGVLQLARWIHGREVLNFGWRGRIWLPVFQFERIGLVLCDAPSRVVGELAPVLDGWELANWFTAPHAALDDRSPLDMLPDDPGRVIDAARSSRFLHRG</sequence>
<accession>A0A679JDZ5</accession>
<gene>
    <name evidence="1" type="ORF">VVAX_05907</name>
</gene>
<protein>
    <recommendedName>
        <fullName evidence="2">Antitoxin Xre/MbcA/ParS-like toxin-binding domain-containing protein</fullName>
    </recommendedName>
</protein>
<dbReference type="RefSeq" id="WP_339093583.1">
    <property type="nucleotide sequence ID" value="NZ_LR743508.1"/>
</dbReference>
<organism evidence="1">
    <name type="scientific">Variovorax paradoxus</name>
    <dbReference type="NCBI Taxonomy" id="34073"/>
    <lineage>
        <taxon>Bacteria</taxon>
        <taxon>Pseudomonadati</taxon>
        <taxon>Pseudomonadota</taxon>
        <taxon>Betaproteobacteria</taxon>
        <taxon>Burkholderiales</taxon>
        <taxon>Comamonadaceae</taxon>
        <taxon>Variovorax</taxon>
    </lineage>
</organism>
<name>A0A679JDZ5_VARPD</name>
<evidence type="ECO:0008006" key="2">
    <source>
        <dbReference type="Google" id="ProtNLM"/>
    </source>
</evidence>
<dbReference type="AlphaFoldDB" id="A0A679JDZ5"/>
<proteinExistence type="predicted"/>